<organism evidence="4 5">
    <name type="scientific">Brachyspira aalborgi</name>
    <dbReference type="NCBI Taxonomy" id="29522"/>
    <lineage>
        <taxon>Bacteria</taxon>
        <taxon>Pseudomonadati</taxon>
        <taxon>Spirochaetota</taxon>
        <taxon>Spirochaetia</taxon>
        <taxon>Brachyspirales</taxon>
        <taxon>Brachyspiraceae</taxon>
        <taxon>Brachyspira</taxon>
    </lineage>
</organism>
<dbReference type="EMBL" id="SAYG01000007">
    <property type="protein sequence ID" value="TXJ44811.1"/>
    <property type="molecule type" value="Genomic_DNA"/>
</dbReference>
<gene>
    <name evidence="4" type="ORF">EPJ70_06445</name>
</gene>
<dbReference type="Gene3D" id="1.10.1070.20">
    <property type="match status" value="1"/>
</dbReference>
<dbReference type="GO" id="GO:0016301">
    <property type="term" value="F:kinase activity"/>
    <property type="evidence" value="ECO:0007669"/>
    <property type="project" value="UniProtKB-KW"/>
</dbReference>
<evidence type="ECO:0000256" key="1">
    <source>
        <dbReference type="ARBA" id="ARBA00022679"/>
    </source>
</evidence>
<dbReference type="Gene3D" id="3.30.200.120">
    <property type="match status" value="1"/>
</dbReference>
<dbReference type="InterPro" id="IPR012893">
    <property type="entry name" value="HipA-like_C"/>
</dbReference>
<evidence type="ECO:0000313" key="4">
    <source>
        <dbReference type="EMBL" id="TXJ44811.1"/>
    </source>
</evidence>
<evidence type="ECO:0000256" key="2">
    <source>
        <dbReference type="ARBA" id="ARBA00022777"/>
    </source>
</evidence>
<name>A0A5C8F6Q1_9SPIR</name>
<dbReference type="RefSeq" id="WP_147526607.1">
    <property type="nucleotide sequence ID" value="NZ_SAYG01000007.1"/>
</dbReference>
<protein>
    <submittedName>
        <fullName evidence="4">CtkA family protein</fullName>
    </submittedName>
</protein>
<accession>A0A5C8F6Q1</accession>
<keyword evidence="1" id="KW-0808">Transferase</keyword>
<dbReference type="AlphaFoldDB" id="A0A5C8F6Q1"/>
<comment type="caution">
    <text evidence="4">The sequence shown here is derived from an EMBL/GenBank/DDBJ whole genome shotgun (WGS) entry which is preliminary data.</text>
</comment>
<evidence type="ECO:0000259" key="3">
    <source>
        <dbReference type="Pfam" id="PF07804"/>
    </source>
</evidence>
<keyword evidence="2" id="KW-0418">Kinase</keyword>
<feature type="domain" description="HipA-like C-terminal" evidence="3">
    <location>
        <begin position="30"/>
        <end position="208"/>
    </location>
</feature>
<dbReference type="Pfam" id="PF07804">
    <property type="entry name" value="HipA_C"/>
    <property type="match status" value="1"/>
</dbReference>
<proteinExistence type="predicted"/>
<sequence>MNERIDFSNCRRNLRTYDGANGSKIGIIYEGENYMLKFPSSLKGLAKGSYSNNCISEYIGCHIFESLGFETQKTILGKFGNKIVVACKDFAINGYNFADFASLKNTVIDSENNGYGTELDDILETFEEQSQFEISPNELKKFFWEMFIVDVFIGNFDRHNGNWGFLVNEQTNTAKIAPIFDCGSCLFPRISTDEGFKEALSDKKANKDRLYVYPNSAIKIDNVKINSYNFLSQTDNKECLKALFYITEKIDIEAINKIINETLYISDLHKEFLIFMILERKENILEKAVSINKNISYVKNEKR</sequence>
<reference evidence="4 5" key="1">
    <citation type="journal article" date="1992" name="Lakartidningen">
        <title>[Penicillin V and not amoxicillin is the first choice preparation in acute otitis].</title>
        <authorList>
            <person name="Kamme C."/>
            <person name="Lundgren K."/>
            <person name="Prellner K."/>
        </authorList>
    </citation>
    <scope>NUCLEOTIDE SEQUENCE [LARGE SCALE GENOMIC DNA]</scope>
    <source>
        <strain evidence="4 5">PC3714II</strain>
    </source>
</reference>
<dbReference type="CDD" id="cd17792">
    <property type="entry name" value="CtkA"/>
    <property type="match status" value="1"/>
</dbReference>
<evidence type="ECO:0000313" key="5">
    <source>
        <dbReference type="Proteomes" id="UP000324574"/>
    </source>
</evidence>
<dbReference type="Proteomes" id="UP000324574">
    <property type="component" value="Unassembled WGS sequence"/>
</dbReference>